<reference evidence="2 3" key="1">
    <citation type="submission" date="2020-07" db="EMBL/GenBank/DDBJ databases">
        <title>Description of Limosilactobacillus balticus sp. nov., Limosilactobacillus agrestis sp. nov., Limosilactobacillus albertensis sp. nov., Limosilactobacillus rudii sp. nov., Limosilactobacillus fastidiosus sp. nov., five novel Limosilactobacillus species isolated from the vertebrate gastrointestinal tract, and proposal of 6 subspecies of Limosilactobacillus reuteri adapted to the gastrointestinal tract of specific vertebrate hosts.</title>
        <authorList>
            <person name="Li F."/>
            <person name="Cheng C."/>
            <person name="Zheng J."/>
            <person name="Quevedo R.M."/>
            <person name="Li J."/>
            <person name="Roos S."/>
            <person name="Gaenzle M.G."/>
            <person name="Walter J."/>
        </authorList>
    </citation>
    <scope>NUCLEOTIDE SEQUENCE [LARGE SCALE GENOMIC DNA]</scope>
    <source>
        <strain evidence="2 3">STM2_1</strain>
    </source>
</reference>
<feature type="transmembrane region" description="Helical" evidence="1">
    <location>
        <begin position="67"/>
        <end position="89"/>
    </location>
</feature>
<feature type="transmembrane region" description="Helical" evidence="1">
    <location>
        <begin position="95"/>
        <end position="118"/>
    </location>
</feature>
<organism evidence="2 3">
    <name type="scientific">Limosilactobacillus rudii</name>
    <dbReference type="NCBI Taxonomy" id="2759755"/>
    <lineage>
        <taxon>Bacteria</taxon>
        <taxon>Bacillati</taxon>
        <taxon>Bacillota</taxon>
        <taxon>Bacilli</taxon>
        <taxon>Lactobacillales</taxon>
        <taxon>Lactobacillaceae</taxon>
        <taxon>Limosilactobacillus</taxon>
    </lineage>
</organism>
<evidence type="ECO:0000313" key="2">
    <source>
        <dbReference type="EMBL" id="MBB1097302.1"/>
    </source>
</evidence>
<comment type="caution">
    <text evidence="2">The sequence shown here is derived from an EMBL/GenBank/DDBJ whole genome shotgun (WGS) entry which is preliminary data.</text>
</comment>
<dbReference type="Proteomes" id="UP000517106">
    <property type="component" value="Unassembled WGS sequence"/>
</dbReference>
<gene>
    <name evidence="2" type="ORF">H5S09_05055</name>
</gene>
<feature type="transmembrane region" description="Helical" evidence="1">
    <location>
        <begin position="130"/>
        <end position="149"/>
    </location>
</feature>
<evidence type="ECO:0000313" key="3">
    <source>
        <dbReference type="Proteomes" id="UP000517106"/>
    </source>
</evidence>
<evidence type="ECO:0000256" key="1">
    <source>
        <dbReference type="SAM" id="Phobius"/>
    </source>
</evidence>
<sequence>MVFLIALGLIAGGLVPVQTSVNSRLRQDINEPFLASGISFLVGTLFLIIFGLFTGSPFIGFSELGQLPWWGYLGGVLATICLTANIFMFGELGSVLAIVLPMVGQIIFGILIDTFGWFGTQVIPLTAMKVGGAILVLLGIILIVVFPSLHHRSITTKQSGSKLFWEIGGIVSGMIYASEIAINGHVGKVLHSPIHAAFLTFLISTILLLGFVTVRGNITRLALIRKNHTPWWGFLGGIIGGFSIYLAALLVPQIGNGSAITLGILGQIAISLLIDTFGLLGGQKRPAERVQIIGLFVLIVGVVFTELL</sequence>
<dbReference type="GO" id="GO:0005886">
    <property type="term" value="C:plasma membrane"/>
    <property type="evidence" value="ECO:0007669"/>
    <property type="project" value="TreeGrafter"/>
</dbReference>
<dbReference type="AlphaFoldDB" id="A0A7W3UKL6"/>
<feature type="transmembrane region" description="Helical" evidence="1">
    <location>
        <begin position="290"/>
        <end position="307"/>
    </location>
</feature>
<feature type="transmembrane region" description="Helical" evidence="1">
    <location>
        <begin position="230"/>
        <end position="251"/>
    </location>
</feature>
<accession>A0A7W3UKL6</accession>
<keyword evidence="3" id="KW-1185">Reference proteome</keyword>
<feature type="transmembrane region" description="Helical" evidence="1">
    <location>
        <begin position="257"/>
        <end position="278"/>
    </location>
</feature>
<dbReference type="InterPro" id="IPR006750">
    <property type="entry name" value="YdcZ"/>
</dbReference>
<keyword evidence="1" id="KW-0472">Membrane</keyword>
<name>A0A7W3UKL6_9LACO</name>
<keyword evidence="1" id="KW-0812">Transmembrane</keyword>
<dbReference type="PANTHER" id="PTHR34821:SF2">
    <property type="entry name" value="INNER MEMBRANE PROTEIN YDCZ"/>
    <property type="match status" value="1"/>
</dbReference>
<proteinExistence type="predicted"/>
<dbReference type="PANTHER" id="PTHR34821">
    <property type="entry name" value="INNER MEMBRANE PROTEIN YDCZ"/>
    <property type="match status" value="1"/>
</dbReference>
<protein>
    <submittedName>
        <fullName evidence="2">DMT family transporter</fullName>
    </submittedName>
</protein>
<feature type="transmembrane region" description="Helical" evidence="1">
    <location>
        <begin position="33"/>
        <end position="55"/>
    </location>
</feature>
<dbReference type="RefSeq" id="WP_182596042.1">
    <property type="nucleotide sequence ID" value="NZ_JACIVA010000045.1"/>
</dbReference>
<dbReference type="Pfam" id="PF04657">
    <property type="entry name" value="DMT_YdcZ"/>
    <property type="match status" value="2"/>
</dbReference>
<keyword evidence="1" id="KW-1133">Transmembrane helix</keyword>
<feature type="transmembrane region" description="Helical" evidence="1">
    <location>
        <begin position="194"/>
        <end position="218"/>
    </location>
</feature>
<dbReference type="EMBL" id="JACIVA010000045">
    <property type="protein sequence ID" value="MBB1097302.1"/>
    <property type="molecule type" value="Genomic_DNA"/>
</dbReference>